<dbReference type="Gene3D" id="3.40.630.30">
    <property type="match status" value="1"/>
</dbReference>
<keyword evidence="3" id="KW-1185">Reference proteome</keyword>
<evidence type="ECO:0000259" key="1">
    <source>
        <dbReference type="Pfam" id="PF09924"/>
    </source>
</evidence>
<evidence type="ECO:0000313" key="3">
    <source>
        <dbReference type="Proteomes" id="UP000066284"/>
    </source>
</evidence>
<dbReference type="SUPFAM" id="SSF55729">
    <property type="entry name" value="Acyl-CoA N-acyltransferases (Nat)"/>
    <property type="match status" value="2"/>
</dbReference>
<dbReference type="Proteomes" id="UP000066284">
    <property type="component" value="Chromosome 1"/>
</dbReference>
<dbReference type="InterPro" id="IPR024320">
    <property type="entry name" value="LPG_synthase_C"/>
</dbReference>
<dbReference type="InterPro" id="IPR016732">
    <property type="entry name" value="UCP018688"/>
</dbReference>
<dbReference type="AlphaFoldDB" id="A0A0S4KPP7"/>
<dbReference type="PANTHER" id="PTHR41373">
    <property type="entry name" value="DUF2156 DOMAIN-CONTAINING PROTEIN"/>
    <property type="match status" value="1"/>
</dbReference>
<accession>A0A0S4KPP7</accession>
<dbReference type="EMBL" id="LN885086">
    <property type="protein sequence ID" value="CUQ65160.1"/>
    <property type="molecule type" value="Genomic_DNA"/>
</dbReference>
<protein>
    <recommendedName>
        <fullName evidence="1">Phosphatidylglycerol lysyltransferase C-terminal domain-containing protein</fullName>
    </recommendedName>
</protein>
<dbReference type="STRING" id="1715989.NITINOP_0184"/>
<organism evidence="2 3">
    <name type="scientific">Candidatus Nitrospira inopinata</name>
    <dbReference type="NCBI Taxonomy" id="1715989"/>
    <lineage>
        <taxon>Bacteria</taxon>
        <taxon>Pseudomonadati</taxon>
        <taxon>Nitrospirota</taxon>
        <taxon>Nitrospiria</taxon>
        <taxon>Nitrospirales</taxon>
        <taxon>Nitrospiraceae</taxon>
        <taxon>Nitrospira</taxon>
    </lineage>
</organism>
<evidence type="ECO:0000313" key="2">
    <source>
        <dbReference type="EMBL" id="CUQ65160.1"/>
    </source>
</evidence>
<gene>
    <name evidence="2" type="ORF">NITINOP_0184</name>
</gene>
<dbReference type="KEGG" id="nio:NITINOP_0184"/>
<dbReference type="RefSeq" id="WP_062481955.1">
    <property type="nucleotide sequence ID" value="NZ_LN885086.1"/>
</dbReference>
<dbReference type="Pfam" id="PF09924">
    <property type="entry name" value="LPG_synthase_C"/>
    <property type="match status" value="1"/>
</dbReference>
<dbReference type="InterPro" id="IPR016181">
    <property type="entry name" value="Acyl_CoA_acyltransferase"/>
</dbReference>
<name>A0A0S4KPP7_9BACT</name>
<reference evidence="3" key="1">
    <citation type="submission" date="2015-09" db="EMBL/GenBank/DDBJ databases">
        <authorList>
            <person name="Daims H."/>
        </authorList>
    </citation>
    <scope>NUCLEOTIDE SEQUENCE [LARGE SCALE GENOMIC DNA]</scope>
</reference>
<dbReference type="InterPro" id="IPR005358">
    <property type="entry name" value="Puta_zinc/iron-chelating_dom"/>
</dbReference>
<feature type="domain" description="Phosphatidylglycerol lysyltransferase C-terminal" evidence="1">
    <location>
        <begin position="224"/>
        <end position="492"/>
    </location>
</feature>
<sequence>MGTHTSEPSFLTVSPKALPQFVPDSACRRCDVCCRFPEADSFLRPYFTEQEIAEAEAHGLSREYFPDRSGSQIDLVKNPQGEGYVCPAFDVLSGRCTIYDARPLDCRLYPLALMWNESHKEIVLGWDAKCPHLRDSVPSAITAYAERVAGWLEKASWVEIIAANPRLIGPFQEDVVIVRSLPTLTTRLTRMPSTLHPLTPADAPRFARALESSGLLQPDTLAAYAFPYHYVWSNQLSYRWMESGGTFFLFAQSPDGWFMPLPPLGPRPLEETAGEAFELMRKWNGTSPVGRIENVTTHQKPILERLGLRCRPKEGDYLYRTEHVATLAGDRYKPQRALCNRVERERTVIARPYREQDQDGCLALLARWAEQKRAGFLDEAASLFLEDAMAAHALAFAEHGRIGLSGTVAVSNDEIAAYTFGYRLTPRTWCVLMEVADRSIPGLSQWLFRETCRSAVAEGAAFVNAMDDAGLPGLRAAKRHYHPVAVIENWIVTELEI</sequence>
<dbReference type="OrthoDB" id="9765580at2"/>
<proteinExistence type="predicted"/>
<dbReference type="PANTHER" id="PTHR41373:SF1">
    <property type="entry name" value="PHOSPHATIDYLGLYCEROL LYSYLTRANSFERASE C-TERMINAL DOMAIN-CONTAINING PROTEIN"/>
    <property type="match status" value="1"/>
</dbReference>
<dbReference type="Pfam" id="PF03692">
    <property type="entry name" value="CxxCxxCC"/>
    <property type="match status" value="1"/>
</dbReference>